<keyword evidence="3" id="KW-1185">Reference proteome</keyword>
<dbReference type="AlphaFoldDB" id="A0ABD2LKT3"/>
<protein>
    <submittedName>
        <fullName evidence="2">Uncharacterized protein</fullName>
    </submittedName>
</protein>
<reference evidence="2 3" key="1">
    <citation type="submission" date="2024-10" db="EMBL/GenBank/DDBJ databases">
        <authorList>
            <person name="Kim D."/>
        </authorList>
    </citation>
    <scope>NUCLEOTIDE SEQUENCE [LARGE SCALE GENOMIC DNA]</scope>
    <source>
        <strain evidence="2">BH-2024</strain>
    </source>
</reference>
<organism evidence="2 3">
    <name type="scientific">Heterodera trifolii</name>
    <dbReference type="NCBI Taxonomy" id="157864"/>
    <lineage>
        <taxon>Eukaryota</taxon>
        <taxon>Metazoa</taxon>
        <taxon>Ecdysozoa</taxon>
        <taxon>Nematoda</taxon>
        <taxon>Chromadorea</taxon>
        <taxon>Rhabditida</taxon>
        <taxon>Tylenchina</taxon>
        <taxon>Tylenchomorpha</taxon>
        <taxon>Tylenchoidea</taxon>
        <taxon>Heteroderidae</taxon>
        <taxon>Heteroderinae</taxon>
        <taxon>Heterodera</taxon>
    </lineage>
</organism>
<evidence type="ECO:0000313" key="2">
    <source>
        <dbReference type="EMBL" id="KAL3115847.1"/>
    </source>
</evidence>
<feature type="compositionally biased region" description="Low complexity" evidence="1">
    <location>
        <begin position="104"/>
        <end position="114"/>
    </location>
</feature>
<proteinExistence type="predicted"/>
<gene>
    <name evidence="2" type="ORF">niasHT_007147</name>
</gene>
<feature type="compositionally biased region" description="Basic and acidic residues" evidence="1">
    <location>
        <begin position="17"/>
        <end position="29"/>
    </location>
</feature>
<accession>A0ABD2LKT3</accession>
<feature type="compositionally biased region" description="Basic and acidic residues" evidence="1">
    <location>
        <begin position="43"/>
        <end position="54"/>
    </location>
</feature>
<comment type="caution">
    <text evidence="2">The sequence shown here is derived from an EMBL/GenBank/DDBJ whole genome shotgun (WGS) entry which is preliminary data.</text>
</comment>
<evidence type="ECO:0000256" key="1">
    <source>
        <dbReference type="SAM" id="MobiDB-lite"/>
    </source>
</evidence>
<sequence length="167" mass="18053">MDGRNAQEEVLGAVADDVGRDRTKTKWEGRNGWWKSGGAGGIEEGRGGREKDYDDANDASQRGRRGQSCCLGLEHSHRPESAEEAPPVNKTNNKRKGDGHPTSRTTAAAKAKGMTGRGTDGQNCENGTKTTDERWDGGQPVPSLSLSPRSRKELITKTKTAFLIAME</sequence>
<feature type="region of interest" description="Disordered" evidence="1">
    <location>
        <begin position="1"/>
        <end position="152"/>
    </location>
</feature>
<evidence type="ECO:0000313" key="3">
    <source>
        <dbReference type="Proteomes" id="UP001620626"/>
    </source>
</evidence>
<dbReference type="EMBL" id="JBICBT010000362">
    <property type="protein sequence ID" value="KAL3115847.1"/>
    <property type="molecule type" value="Genomic_DNA"/>
</dbReference>
<dbReference type="Proteomes" id="UP001620626">
    <property type="component" value="Unassembled WGS sequence"/>
</dbReference>
<name>A0ABD2LKT3_9BILA</name>
<feature type="compositionally biased region" description="Polar residues" evidence="1">
    <location>
        <begin position="120"/>
        <end position="129"/>
    </location>
</feature>